<evidence type="ECO:0000313" key="4">
    <source>
        <dbReference type="Proteomes" id="UP001162131"/>
    </source>
</evidence>
<sequence length="384" mass="43790">MWIKLSLAILVPLILIHVYIDYQVLPKEAYLSFVELAQFHGYSASTHKITTEDGYILTMYRLFKGQPKGKPVILMHGLFSAADAWISNMRIKGPAYQLIDAGFDVWLPNCRGSIDSRSHISLDINSHQFWNFSAIDTGRFDLPPIISFIKSATGVQKVSYVGHSLGGAIMLSMLSLNPKFENDLDIVVSLAGGSRFSCNSGVIRLAINDYFLKMLDFLGMDIIVERPTIYMGKLIKGFSLYNYWLWKDNYDPYLNEDSLDNTAYYSLKYSAGTSVTNLKFVKKFAESDTYEIKLEDFGPKRNLELYGREEAGQLDHSKIKIKVAIFGGKRDHIVTNKDLEEFSAYLPENLIVHRKYDYDQDHSSFFYGTNLDYLEDLINVIKNA</sequence>
<dbReference type="PANTHER" id="PTHR11005">
    <property type="entry name" value="LYSOSOMAL ACID LIPASE-RELATED"/>
    <property type="match status" value="1"/>
</dbReference>
<keyword evidence="4" id="KW-1185">Reference proteome</keyword>
<dbReference type="EMBL" id="CAJZBQ010000039">
    <property type="protein sequence ID" value="CAG9325935.1"/>
    <property type="molecule type" value="Genomic_DNA"/>
</dbReference>
<feature type="signal peptide" evidence="1">
    <location>
        <begin position="1"/>
        <end position="16"/>
    </location>
</feature>
<evidence type="ECO:0000256" key="1">
    <source>
        <dbReference type="SAM" id="SignalP"/>
    </source>
</evidence>
<dbReference type="Proteomes" id="UP001162131">
    <property type="component" value="Unassembled WGS sequence"/>
</dbReference>
<name>A0AAU9JJY2_9CILI</name>
<proteinExistence type="predicted"/>
<dbReference type="GO" id="GO:0006629">
    <property type="term" value="P:lipid metabolic process"/>
    <property type="evidence" value="ECO:0007669"/>
    <property type="project" value="InterPro"/>
</dbReference>
<feature type="chain" id="PRO_5043852007" description="Partial AB-hydrolase lipase domain-containing protein" evidence="1">
    <location>
        <begin position="17"/>
        <end position="384"/>
    </location>
</feature>
<comment type="caution">
    <text evidence="3">The sequence shown here is derived from an EMBL/GenBank/DDBJ whole genome shotgun (WGS) entry which is preliminary data.</text>
</comment>
<dbReference type="Pfam" id="PF04083">
    <property type="entry name" value="Abhydro_lipase"/>
    <property type="match status" value="1"/>
</dbReference>
<dbReference type="AlphaFoldDB" id="A0AAU9JJY2"/>
<dbReference type="SUPFAM" id="SSF53474">
    <property type="entry name" value="alpha/beta-Hydrolases"/>
    <property type="match status" value="1"/>
</dbReference>
<protein>
    <recommendedName>
        <fullName evidence="2">Partial AB-hydrolase lipase domain-containing protein</fullName>
    </recommendedName>
</protein>
<accession>A0AAU9JJY2</accession>
<feature type="domain" description="Partial AB-hydrolase lipase" evidence="2">
    <location>
        <begin position="34"/>
        <end position="88"/>
    </location>
</feature>
<dbReference type="Gene3D" id="3.40.50.1820">
    <property type="entry name" value="alpha/beta hydrolase"/>
    <property type="match status" value="1"/>
</dbReference>
<evidence type="ECO:0000313" key="3">
    <source>
        <dbReference type="EMBL" id="CAG9325935.1"/>
    </source>
</evidence>
<evidence type="ECO:0000259" key="2">
    <source>
        <dbReference type="Pfam" id="PF04083"/>
    </source>
</evidence>
<keyword evidence="1" id="KW-0732">Signal</keyword>
<gene>
    <name evidence="3" type="ORF">BSTOLATCC_MIC39717</name>
</gene>
<reference evidence="3" key="1">
    <citation type="submission" date="2021-09" db="EMBL/GenBank/DDBJ databases">
        <authorList>
            <consortium name="AG Swart"/>
            <person name="Singh M."/>
            <person name="Singh A."/>
            <person name="Seah K."/>
            <person name="Emmerich C."/>
        </authorList>
    </citation>
    <scope>NUCLEOTIDE SEQUENCE</scope>
    <source>
        <strain evidence="3">ATCC30299</strain>
    </source>
</reference>
<organism evidence="3 4">
    <name type="scientific">Blepharisma stoltei</name>
    <dbReference type="NCBI Taxonomy" id="1481888"/>
    <lineage>
        <taxon>Eukaryota</taxon>
        <taxon>Sar</taxon>
        <taxon>Alveolata</taxon>
        <taxon>Ciliophora</taxon>
        <taxon>Postciliodesmatophora</taxon>
        <taxon>Heterotrichea</taxon>
        <taxon>Heterotrichida</taxon>
        <taxon>Blepharismidae</taxon>
        <taxon>Blepharisma</taxon>
    </lineage>
</organism>
<dbReference type="InterPro" id="IPR006693">
    <property type="entry name" value="AB_hydrolase_lipase"/>
</dbReference>
<dbReference type="InterPro" id="IPR029058">
    <property type="entry name" value="AB_hydrolase_fold"/>
</dbReference>